<evidence type="ECO:0000313" key="2">
    <source>
        <dbReference type="EMBL" id="MBW8190444.1"/>
    </source>
</evidence>
<evidence type="ECO:0000256" key="1">
    <source>
        <dbReference type="SAM" id="SignalP"/>
    </source>
</evidence>
<evidence type="ECO:0008006" key="4">
    <source>
        <dbReference type="Google" id="ProtNLM"/>
    </source>
</evidence>
<dbReference type="RefSeq" id="WP_220103131.1">
    <property type="nucleotide sequence ID" value="NZ_JAHZSS010000004.1"/>
</dbReference>
<feature type="signal peptide" evidence="1">
    <location>
        <begin position="1"/>
        <end position="17"/>
    </location>
</feature>
<keyword evidence="1" id="KW-0732">Signal</keyword>
<comment type="caution">
    <text evidence="2">The sequence shown here is derived from an EMBL/GenBank/DDBJ whole genome shotgun (WGS) entry which is preliminary data.</text>
</comment>
<protein>
    <recommendedName>
        <fullName evidence="4">RcsF protein</fullName>
    </recommendedName>
</protein>
<keyword evidence="3" id="KW-1185">Reference proteome</keyword>
<dbReference type="EMBL" id="JAHZSS010000004">
    <property type="protein sequence ID" value="MBW8190444.1"/>
    <property type="molecule type" value="Genomic_DNA"/>
</dbReference>
<evidence type="ECO:0000313" key="3">
    <source>
        <dbReference type="Proteomes" id="UP001166251"/>
    </source>
</evidence>
<dbReference type="PROSITE" id="PS51257">
    <property type="entry name" value="PROKAR_LIPOPROTEIN"/>
    <property type="match status" value="1"/>
</dbReference>
<feature type="chain" id="PRO_5046937965" description="RcsF protein" evidence="1">
    <location>
        <begin position="18"/>
        <end position="127"/>
    </location>
</feature>
<name>A0ABS7EDN9_9GAMM</name>
<proteinExistence type="predicted"/>
<dbReference type="Proteomes" id="UP001166251">
    <property type="component" value="Unassembled WGS sequence"/>
</dbReference>
<accession>A0ABS7EDN9</accession>
<reference evidence="2" key="1">
    <citation type="submission" date="2021-07" db="EMBL/GenBank/DDBJ databases">
        <title>Neiella marina sp. nov., isolated from the intestinal content of sea cucumber Apostichopus japonicus.</title>
        <authorList>
            <person name="Bai X."/>
        </authorList>
    </citation>
    <scope>NUCLEOTIDE SEQUENCE</scope>
    <source>
        <strain evidence="2">126</strain>
    </source>
</reference>
<gene>
    <name evidence="2" type="ORF">K0504_05290</name>
</gene>
<dbReference type="Pfam" id="PF16358">
    <property type="entry name" value="RcsF"/>
    <property type="match status" value="1"/>
</dbReference>
<sequence>MNKILVIVLSVLVTACAGDYDVSTNLDPQNFKNYFKPSEVVVYSEQTLPENAKRAGAVSGLSCQATPHDVPASNADARTDARIKSANLGANALIIDVCETESDTREPQCVELITCYGRAFVSQTLAQ</sequence>
<dbReference type="Gene3D" id="3.30.110.70">
    <property type="entry name" value="Hypothetical protein apc22750. Chain B"/>
    <property type="match status" value="1"/>
</dbReference>
<organism evidence="2 3">
    <name type="scientific">Neiella holothuriorum</name>
    <dbReference type="NCBI Taxonomy" id="2870530"/>
    <lineage>
        <taxon>Bacteria</taxon>
        <taxon>Pseudomonadati</taxon>
        <taxon>Pseudomonadota</taxon>
        <taxon>Gammaproteobacteria</taxon>
        <taxon>Alteromonadales</taxon>
        <taxon>Echinimonadaceae</taxon>
        <taxon>Neiella</taxon>
    </lineage>
</organism>
<dbReference type="InterPro" id="IPR030852">
    <property type="entry name" value="RcsF"/>
</dbReference>